<dbReference type="PANTHER" id="PTHR30266:SF2">
    <property type="entry name" value="LARGE-CONDUCTANCE MECHANOSENSITIVE CHANNEL"/>
    <property type="match status" value="1"/>
</dbReference>
<evidence type="ECO:0000256" key="10">
    <source>
        <dbReference type="ARBA" id="ARBA00023303"/>
    </source>
</evidence>
<dbReference type="EMBL" id="SMAF01000029">
    <property type="protein sequence ID" value="TCS93179.1"/>
    <property type="molecule type" value="Genomic_DNA"/>
</dbReference>
<dbReference type="RefSeq" id="WP_123522276.1">
    <property type="nucleotide sequence ID" value="NZ_JBHLWF010000078.1"/>
</dbReference>
<dbReference type="NCBIfam" id="NF001843">
    <property type="entry name" value="PRK00567.1-4"/>
    <property type="match status" value="1"/>
</dbReference>
<keyword evidence="3 11" id="KW-0813">Transport</keyword>
<dbReference type="SUPFAM" id="SSF81330">
    <property type="entry name" value="Gated mechanosensitive channel"/>
    <property type="match status" value="1"/>
</dbReference>
<comment type="similarity">
    <text evidence="2 11">Belongs to the MscL family.</text>
</comment>
<comment type="function">
    <text evidence="11">Channel that opens in response to stretch forces in the membrane lipid bilayer. May participate in the regulation of osmotic pressure changes within the cell.</text>
</comment>
<evidence type="ECO:0000256" key="1">
    <source>
        <dbReference type="ARBA" id="ARBA00004651"/>
    </source>
</evidence>
<dbReference type="NCBIfam" id="TIGR00220">
    <property type="entry name" value="mscL"/>
    <property type="match status" value="1"/>
</dbReference>
<evidence type="ECO:0000256" key="6">
    <source>
        <dbReference type="ARBA" id="ARBA00022692"/>
    </source>
</evidence>
<keyword evidence="10 11" id="KW-0407">Ion channel</keyword>
<sequence>MLKEFKEFATRGNVLDMAVGIIIGAAFTTIVSSLVDDILMPPLGLVLGELDFSNLFVTLGGGEFASLAAAREAGAPVIAYGLFINAVIKFLLVAFALFILIKQFNRFKKQADAAPASPPAEEVLLTEIRDLLKQQRG</sequence>
<dbReference type="HAMAP" id="MF_00115">
    <property type="entry name" value="MscL"/>
    <property type="match status" value="1"/>
</dbReference>
<dbReference type="NCBIfam" id="NF010557">
    <property type="entry name" value="PRK13952.1"/>
    <property type="match status" value="1"/>
</dbReference>
<keyword evidence="5 11" id="KW-0997">Cell inner membrane</keyword>
<evidence type="ECO:0000313" key="12">
    <source>
        <dbReference type="EMBL" id="TCS93179.1"/>
    </source>
</evidence>
<proteinExistence type="inferred from homology"/>
<dbReference type="PROSITE" id="PS01327">
    <property type="entry name" value="MSCL"/>
    <property type="match status" value="1"/>
</dbReference>
<keyword evidence="8 11" id="KW-0406">Ion transport</keyword>
<evidence type="ECO:0000256" key="11">
    <source>
        <dbReference type="HAMAP-Rule" id="MF_00115"/>
    </source>
</evidence>
<dbReference type="PANTHER" id="PTHR30266">
    <property type="entry name" value="MECHANOSENSITIVE CHANNEL MSCL"/>
    <property type="match status" value="1"/>
</dbReference>
<dbReference type="AlphaFoldDB" id="A0A4S3KXL0"/>
<feature type="transmembrane region" description="Helical" evidence="11">
    <location>
        <begin position="77"/>
        <end position="101"/>
    </location>
</feature>
<comment type="subcellular location">
    <subcellularLocation>
        <location evidence="11">Cell inner membrane</location>
        <topology evidence="11">Multi-pass membrane protein</topology>
    </subcellularLocation>
    <subcellularLocation>
        <location evidence="1">Cell membrane</location>
        <topology evidence="1">Multi-pass membrane protein</topology>
    </subcellularLocation>
</comment>
<evidence type="ECO:0000256" key="7">
    <source>
        <dbReference type="ARBA" id="ARBA00022989"/>
    </source>
</evidence>
<gene>
    <name evidence="11" type="primary">mscL</name>
    <name evidence="12" type="ORF">EDC25_1292</name>
</gene>
<keyword evidence="9 11" id="KW-0472">Membrane</keyword>
<comment type="subunit">
    <text evidence="11">Homopentamer.</text>
</comment>
<evidence type="ECO:0000313" key="13">
    <source>
        <dbReference type="Proteomes" id="UP000294599"/>
    </source>
</evidence>
<dbReference type="GO" id="GO:0005886">
    <property type="term" value="C:plasma membrane"/>
    <property type="evidence" value="ECO:0007669"/>
    <property type="project" value="UniProtKB-SubCell"/>
</dbReference>
<dbReference type="Gene3D" id="1.10.1200.120">
    <property type="entry name" value="Large-conductance mechanosensitive channel, MscL, domain 1"/>
    <property type="match status" value="1"/>
</dbReference>
<evidence type="ECO:0000256" key="4">
    <source>
        <dbReference type="ARBA" id="ARBA00022475"/>
    </source>
</evidence>
<feature type="transmembrane region" description="Helical" evidence="11">
    <location>
        <begin position="12"/>
        <end position="35"/>
    </location>
</feature>
<reference evidence="12 13" key="1">
    <citation type="submission" date="2019-03" db="EMBL/GenBank/DDBJ databases">
        <title>Genomic Encyclopedia of Type Strains, Phase IV (KMG-IV): sequencing the most valuable type-strain genomes for metagenomic binning, comparative biology and taxonomic classification.</title>
        <authorList>
            <person name="Goeker M."/>
        </authorList>
    </citation>
    <scope>NUCLEOTIDE SEQUENCE [LARGE SCALE GENOMIC DNA]</scope>
    <source>
        <strain evidence="12 13">DSM 21944</strain>
    </source>
</reference>
<dbReference type="PRINTS" id="PR01264">
    <property type="entry name" value="MECHCHANNEL"/>
</dbReference>
<evidence type="ECO:0000256" key="2">
    <source>
        <dbReference type="ARBA" id="ARBA00007254"/>
    </source>
</evidence>
<keyword evidence="7 11" id="KW-1133">Transmembrane helix</keyword>
<dbReference type="InterPro" id="IPR001185">
    <property type="entry name" value="MS_channel"/>
</dbReference>
<dbReference type="GO" id="GO:0008381">
    <property type="term" value="F:mechanosensitive monoatomic ion channel activity"/>
    <property type="evidence" value="ECO:0007669"/>
    <property type="project" value="UniProtKB-UniRule"/>
</dbReference>
<protein>
    <recommendedName>
        <fullName evidence="11">Large-conductance mechanosensitive channel</fullName>
    </recommendedName>
</protein>
<keyword evidence="4 11" id="KW-1003">Cell membrane</keyword>
<evidence type="ECO:0000256" key="9">
    <source>
        <dbReference type="ARBA" id="ARBA00023136"/>
    </source>
</evidence>
<evidence type="ECO:0000256" key="8">
    <source>
        <dbReference type="ARBA" id="ARBA00023065"/>
    </source>
</evidence>
<dbReference type="OrthoDB" id="9810350at2"/>
<dbReference type="Pfam" id="PF01741">
    <property type="entry name" value="MscL"/>
    <property type="match status" value="1"/>
</dbReference>
<name>A0A4S3KXL0_9GAMM</name>
<accession>A0A4S3KXL0</accession>
<dbReference type="Proteomes" id="UP000294599">
    <property type="component" value="Unassembled WGS sequence"/>
</dbReference>
<dbReference type="InterPro" id="IPR036019">
    <property type="entry name" value="MscL_channel"/>
</dbReference>
<keyword evidence="6 11" id="KW-0812">Transmembrane</keyword>
<keyword evidence="13" id="KW-1185">Reference proteome</keyword>
<dbReference type="InterPro" id="IPR019823">
    <property type="entry name" value="Mechanosensitive_channel_CS"/>
</dbReference>
<organism evidence="12 13">
    <name type="scientific">Pseudofulvimonas gallinarii</name>
    <dbReference type="NCBI Taxonomy" id="634155"/>
    <lineage>
        <taxon>Bacteria</taxon>
        <taxon>Pseudomonadati</taxon>
        <taxon>Pseudomonadota</taxon>
        <taxon>Gammaproteobacteria</taxon>
        <taxon>Lysobacterales</taxon>
        <taxon>Rhodanobacteraceae</taxon>
        <taxon>Pseudofulvimonas</taxon>
    </lineage>
</organism>
<evidence type="ECO:0000256" key="3">
    <source>
        <dbReference type="ARBA" id="ARBA00022448"/>
    </source>
</evidence>
<comment type="caution">
    <text evidence="12">The sequence shown here is derived from an EMBL/GenBank/DDBJ whole genome shotgun (WGS) entry which is preliminary data.</text>
</comment>
<evidence type="ECO:0000256" key="5">
    <source>
        <dbReference type="ARBA" id="ARBA00022519"/>
    </source>
</evidence>
<dbReference type="InterPro" id="IPR037673">
    <property type="entry name" value="MSC/AndL"/>
</dbReference>